<evidence type="ECO:0000256" key="1">
    <source>
        <dbReference type="ARBA" id="ARBA00007749"/>
    </source>
</evidence>
<dbReference type="PANTHER" id="PTHR42978">
    <property type="entry name" value="QUORUM-QUENCHING LACTONASE YTNP-RELATED-RELATED"/>
    <property type="match status" value="1"/>
</dbReference>
<keyword evidence="2" id="KW-0479">Metal-binding</keyword>
<dbReference type="Gene3D" id="3.60.15.10">
    <property type="entry name" value="Ribonuclease Z/Hydroxyacylglutathione hydrolase-like"/>
    <property type="match status" value="1"/>
</dbReference>
<evidence type="ECO:0000259" key="5">
    <source>
        <dbReference type="SMART" id="SM00849"/>
    </source>
</evidence>
<name>A0A0W8FV73_9ZZZZ</name>
<dbReference type="GO" id="GO:0016787">
    <property type="term" value="F:hydrolase activity"/>
    <property type="evidence" value="ECO:0007669"/>
    <property type="project" value="UniProtKB-KW"/>
</dbReference>
<keyword evidence="4" id="KW-0862">Zinc</keyword>
<dbReference type="EMBL" id="LNQE01000817">
    <property type="protein sequence ID" value="KUG24811.1"/>
    <property type="molecule type" value="Genomic_DNA"/>
</dbReference>
<dbReference type="CDD" id="cd16281">
    <property type="entry name" value="metallo-hydrolase-like_MBL-fold"/>
    <property type="match status" value="1"/>
</dbReference>
<sequence>MLKIGKYTVEEIKTGTFALDGGAMFGIIPKPLWEKTNPPDEKNRIQLGARCLLLQSDSKKILIETGIGNGWDDKFNSIYKVNQSENNLFISLKEKGIAPSDITDVILTHLHFDHVGGAVIFEDGKPLPTFPNANYFVQKEHFEYSQNPSEKDKGSFIKNRFVPLAEDGVLNINDNDQFDDEISFIKVYGHTIAQQLIKLSDGNQTYLYAADLIPFYSQIPIVYLMSYDIYPLKTIAEKNKYLSLAVEEDWKIIFGHDPNIAMATIQKTDKGFAHKELFNELK</sequence>
<dbReference type="SMART" id="SM00849">
    <property type="entry name" value="Lactamase_B"/>
    <property type="match status" value="1"/>
</dbReference>
<evidence type="ECO:0000313" key="6">
    <source>
        <dbReference type="EMBL" id="KUG24811.1"/>
    </source>
</evidence>
<dbReference type="InterPro" id="IPR036866">
    <property type="entry name" value="RibonucZ/Hydroxyglut_hydro"/>
</dbReference>
<dbReference type="Pfam" id="PF00753">
    <property type="entry name" value="Lactamase_B"/>
    <property type="match status" value="1"/>
</dbReference>
<evidence type="ECO:0000256" key="4">
    <source>
        <dbReference type="ARBA" id="ARBA00022833"/>
    </source>
</evidence>
<dbReference type="GO" id="GO:0046872">
    <property type="term" value="F:metal ion binding"/>
    <property type="evidence" value="ECO:0007669"/>
    <property type="project" value="UniProtKB-KW"/>
</dbReference>
<proteinExistence type="inferred from homology"/>
<comment type="similarity">
    <text evidence="1">Belongs to the metallo-beta-lactamase superfamily.</text>
</comment>
<comment type="caution">
    <text evidence="6">The sequence shown here is derived from an EMBL/GenBank/DDBJ whole genome shotgun (WGS) entry which is preliminary data.</text>
</comment>
<dbReference type="SUPFAM" id="SSF56281">
    <property type="entry name" value="Metallo-hydrolase/oxidoreductase"/>
    <property type="match status" value="1"/>
</dbReference>
<evidence type="ECO:0000256" key="3">
    <source>
        <dbReference type="ARBA" id="ARBA00022801"/>
    </source>
</evidence>
<dbReference type="PANTHER" id="PTHR42978:SF6">
    <property type="entry name" value="QUORUM-QUENCHING LACTONASE YTNP-RELATED"/>
    <property type="match status" value="1"/>
</dbReference>
<gene>
    <name evidence="6" type="ORF">ASZ90_005393</name>
</gene>
<accession>A0A0W8FV73</accession>
<evidence type="ECO:0000256" key="2">
    <source>
        <dbReference type="ARBA" id="ARBA00022723"/>
    </source>
</evidence>
<dbReference type="AlphaFoldDB" id="A0A0W8FV73"/>
<protein>
    <submittedName>
        <fullName evidence="6">Beta-lactamase-like</fullName>
    </submittedName>
</protein>
<feature type="domain" description="Metallo-beta-lactamase" evidence="5">
    <location>
        <begin position="48"/>
        <end position="256"/>
    </location>
</feature>
<keyword evidence="3" id="KW-0378">Hydrolase</keyword>
<dbReference type="InterPro" id="IPR001279">
    <property type="entry name" value="Metallo-B-lactamas"/>
</dbReference>
<organism evidence="6">
    <name type="scientific">hydrocarbon metagenome</name>
    <dbReference type="NCBI Taxonomy" id="938273"/>
    <lineage>
        <taxon>unclassified sequences</taxon>
        <taxon>metagenomes</taxon>
        <taxon>ecological metagenomes</taxon>
    </lineage>
</organism>
<dbReference type="InterPro" id="IPR051013">
    <property type="entry name" value="MBL_superfamily_lactonases"/>
</dbReference>
<reference evidence="6" key="1">
    <citation type="journal article" date="2015" name="Proc. Natl. Acad. Sci. U.S.A.">
        <title>Networks of energetic and metabolic interactions define dynamics in microbial communities.</title>
        <authorList>
            <person name="Embree M."/>
            <person name="Liu J.K."/>
            <person name="Al-Bassam M.M."/>
            <person name="Zengler K."/>
        </authorList>
    </citation>
    <scope>NUCLEOTIDE SEQUENCE</scope>
</reference>